<keyword evidence="2" id="KW-0732">Signal</keyword>
<dbReference type="Pfam" id="PF13462">
    <property type="entry name" value="Thioredoxin_4"/>
    <property type="match status" value="1"/>
</dbReference>
<evidence type="ECO:0000256" key="1">
    <source>
        <dbReference type="ARBA" id="ARBA00005791"/>
    </source>
</evidence>
<dbReference type="InterPro" id="IPR036249">
    <property type="entry name" value="Thioredoxin-like_sf"/>
</dbReference>
<accession>A0A2U8T1N9</accession>
<dbReference type="InterPro" id="IPR012336">
    <property type="entry name" value="Thioredoxin-like_fold"/>
</dbReference>
<evidence type="ECO:0000256" key="5">
    <source>
        <dbReference type="ARBA" id="ARBA00023284"/>
    </source>
</evidence>
<keyword evidence="3" id="KW-0560">Oxidoreductase</keyword>
<sequence length="228" mass="25864">MIDHPENLVEAGKRLEANRDGEKTSDVVNTKDVLLETKFTPNYGPDNADVAVIEFFDYMCHFCQQSSPVLEKAIAENKNVRTFFKDFTIFADRTPISGMGAKIGLYIFNKYGQEKYYEFHNKLMSEAGRAMKDRKDYTPSNLAALVNGLGYKEILDQQGNFLLTVEMRDQLQNVLDANMMLADKLNYSGTPVFIVMNMKNPQNKTTTIMPGAPDFYRLQQAINKAKGN</sequence>
<evidence type="ECO:0000256" key="2">
    <source>
        <dbReference type="ARBA" id="ARBA00022729"/>
    </source>
</evidence>
<protein>
    <submittedName>
        <fullName evidence="7">27kDa outer membrane protein</fullName>
    </submittedName>
</protein>
<proteinExistence type="inferred from homology"/>
<evidence type="ECO:0000256" key="4">
    <source>
        <dbReference type="ARBA" id="ARBA00023157"/>
    </source>
</evidence>
<keyword evidence="5" id="KW-0676">Redox-active center</keyword>
<dbReference type="PANTHER" id="PTHR13887:SF14">
    <property type="entry name" value="DISULFIDE BOND FORMATION PROTEIN D"/>
    <property type="match status" value="1"/>
</dbReference>
<keyword evidence="7" id="KW-0614">Plasmid</keyword>
<evidence type="ECO:0000259" key="6">
    <source>
        <dbReference type="Pfam" id="PF13462"/>
    </source>
</evidence>
<reference evidence="7" key="1">
    <citation type="submission" date="2018-04" db="EMBL/GenBank/DDBJ databases">
        <title>Outbreak of blaKPC-2 Positive Klebsiella pneumoniae ST11 in a neonate Unit in China.</title>
        <authorList>
            <person name="Dong D."/>
            <person name="Jia N."/>
            <person name="Zhang H."/>
            <person name="Zhao H."/>
            <person name="Liu Z."/>
            <person name="Zhu Y."/>
        </authorList>
    </citation>
    <scope>NUCLEOTIDE SEQUENCE</scope>
    <source>
        <strain evidence="7">QL24</strain>
        <plasmid evidence="7">pKPN-QL24</plasmid>
    </source>
</reference>
<keyword evidence="4" id="KW-1015">Disulfide bond</keyword>
<dbReference type="SUPFAM" id="SSF52833">
    <property type="entry name" value="Thioredoxin-like"/>
    <property type="match status" value="1"/>
</dbReference>
<geneLocation type="plasmid" evidence="7">
    <name>pKPN-QL24</name>
</geneLocation>
<evidence type="ECO:0000256" key="3">
    <source>
        <dbReference type="ARBA" id="ARBA00023002"/>
    </source>
</evidence>
<comment type="similarity">
    <text evidence="1">Belongs to the thioredoxin family. DsbA subfamily.</text>
</comment>
<dbReference type="AlphaFoldDB" id="A0A2U8T1N9"/>
<dbReference type="GO" id="GO:0016491">
    <property type="term" value="F:oxidoreductase activity"/>
    <property type="evidence" value="ECO:0007669"/>
    <property type="project" value="UniProtKB-KW"/>
</dbReference>
<dbReference type="EMBL" id="MH263654">
    <property type="protein sequence ID" value="AWM64146.1"/>
    <property type="molecule type" value="Genomic_DNA"/>
</dbReference>
<dbReference type="PANTHER" id="PTHR13887">
    <property type="entry name" value="GLUTATHIONE S-TRANSFERASE KAPPA"/>
    <property type="match status" value="1"/>
</dbReference>
<dbReference type="Gene3D" id="3.40.30.10">
    <property type="entry name" value="Glutaredoxin"/>
    <property type="match status" value="1"/>
</dbReference>
<name>A0A2U8T1N9_KLEPN</name>
<organism evidence="7">
    <name type="scientific">Klebsiella pneumoniae</name>
    <dbReference type="NCBI Taxonomy" id="573"/>
    <lineage>
        <taxon>Bacteria</taxon>
        <taxon>Pseudomonadati</taxon>
        <taxon>Pseudomonadota</taxon>
        <taxon>Gammaproteobacteria</taxon>
        <taxon>Enterobacterales</taxon>
        <taxon>Enterobacteriaceae</taxon>
        <taxon>Klebsiella/Raoultella group</taxon>
        <taxon>Klebsiella</taxon>
        <taxon>Klebsiella pneumoniae complex</taxon>
    </lineage>
</organism>
<evidence type="ECO:0000313" key="7">
    <source>
        <dbReference type="EMBL" id="AWM64146.1"/>
    </source>
</evidence>
<feature type="domain" description="Thioredoxin-like fold" evidence="6">
    <location>
        <begin position="40"/>
        <end position="199"/>
    </location>
</feature>